<protein>
    <submittedName>
        <fullName evidence="1">Uncharacterized protein</fullName>
    </submittedName>
</protein>
<evidence type="ECO:0000313" key="1">
    <source>
        <dbReference type="EMBL" id="PLW48529.1"/>
    </source>
</evidence>
<comment type="caution">
    <text evidence="1">The sequence shown here is derived from an EMBL/GenBank/DDBJ whole genome shotgun (WGS) entry which is preliminary data.</text>
</comment>
<reference evidence="1 2" key="1">
    <citation type="submission" date="2017-11" db="EMBL/GenBank/DDBJ databases">
        <title>De novo assembly and phasing of dikaryotic genomes from two isolates of Puccinia coronata f. sp. avenae, the causal agent of oat crown rust.</title>
        <authorList>
            <person name="Miller M.E."/>
            <person name="Zhang Y."/>
            <person name="Omidvar V."/>
            <person name="Sperschneider J."/>
            <person name="Schwessinger B."/>
            <person name="Raley C."/>
            <person name="Palmer J.M."/>
            <person name="Garnica D."/>
            <person name="Upadhyaya N."/>
            <person name="Rathjen J."/>
            <person name="Taylor J.M."/>
            <person name="Park R.F."/>
            <person name="Dodds P.N."/>
            <person name="Hirsch C.D."/>
            <person name="Kianian S.F."/>
            <person name="Figueroa M."/>
        </authorList>
    </citation>
    <scope>NUCLEOTIDE SEQUENCE [LARGE SCALE GENOMIC DNA]</scope>
    <source>
        <strain evidence="1">12SD80</strain>
    </source>
</reference>
<dbReference type="Proteomes" id="UP000235392">
    <property type="component" value="Unassembled WGS sequence"/>
</dbReference>
<evidence type="ECO:0000313" key="2">
    <source>
        <dbReference type="Proteomes" id="UP000235392"/>
    </source>
</evidence>
<organism evidence="1 2">
    <name type="scientific">Puccinia coronata f. sp. avenae</name>
    <dbReference type="NCBI Taxonomy" id="200324"/>
    <lineage>
        <taxon>Eukaryota</taxon>
        <taxon>Fungi</taxon>
        <taxon>Dikarya</taxon>
        <taxon>Basidiomycota</taxon>
        <taxon>Pucciniomycotina</taxon>
        <taxon>Pucciniomycetes</taxon>
        <taxon>Pucciniales</taxon>
        <taxon>Pucciniaceae</taxon>
        <taxon>Puccinia</taxon>
    </lineage>
</organism>
<proteinExistence type="predicted"/>
<dbReference type="EMBL" id="PGCI01000023">
    <property type="protein sequence ID" value="PLW48529.1"/>
    <property type="molecule type" value="Genomic_DNA"/>
</dbReference>
<accession>A0A2N5VEW3</accession>
<name>A0A2N5VEW3_9BASI</name>
<gene>
    <name evidence="1" type="ORF">PCASD_04231</name>
</gene>
<sequence length="221" mass="24876">MTVPTRIWQSFKGDLTTIKTNQLEFVEELLTEVQNGYGFHVAPSDITLHTTEHAEALITSPDLPLAEIAAQLSRCAVPRTPLVVKRKLHFNLPEATLVGEGDKQYLKLKESYVLGNEELGRYIVRPIYKELCGRLGRGDEKTVVWQPYQAQGYPVLTYSRTSDGVELLAADSKELVKACANSETIYIVDGRAPMHCRAWTLLLTSPEPEHYKRILKESSSF</sequence>
<dbReference type="AlphaFoldDB" id="A0A2N5VEW3"/>